<protein>
    <recommendedName>
        <fullName evidence="5">Aminopeptidase N</fullName>
        <ecNumber evidence="4">3.4.11.2</ecNumber>
    </recommendedName>
</protein>
<evidence type="ECO:0000256" key="3">
    <source>
        <dbReference type="ARBA" id="ARBA00010136"/>
    </source>
</evidence>
<dbReference type="PANTHER" id="PTHR11533">
    <property type="entry name" value="PROTEASE M1 ZINC METALLOPROTEASE"/>
    <property type="match status" value="1"/>
</dbReference>
<feature type="domain" description="Peptidase M1 membrane alanine aminopeptidase" evidence="13">
    <location>
        <begin position="256"/>
        <end position="440"/>
    </location>
</feature>
<dbReference type="Proteomes" id="UP000215002">
    <property type="component" value="Chromosome"/>
</dbReference>
<dbReference type="GO" id="GO:0043171">
    <property type="term" value="P:peptide catabolic process"/>
    <property type="evidence" value="ECO:0007669"/>
    <property type="project" value="TreeGrafter"/>
</dbReference>
<dbReference type="SUPFAM" id="SSF55486">
    <property type="entry name" value="Metalloproteases ('zincins'), catalytic domain"/>
    <property type="match status" value="1"/>
</dbReference>
<dbReference type="GO" id="GO:0070006">
    <property type="term" value="F:metalloaminopeptidase activity"/>
    <property type="evidence" value="ECO:0007669"/>
    <property type="project" value="TreeGrafter"/>
</dbReference>
<gene>
    <name evidence="15" type="ORF">MuYL_0740</name>
</gene>
<dbReference type="AlphaFoldDB" id="A0A223NS92"/>
<keyword evidence="10" id="KW-0862">Zinc</keyword>
<dbReference type="GO" id="GO:0042277">
    <property type="term" value="F:peptide binding"/>
    <property type="evidence" value="ECO:0007669"/>
    <property type="project" value="TreeGrafter"/>
</dbReference>
<accession>A0A223NS92</accession>
<keyword evidence="6" id="KW-0031">Aminopeptidase</keyword>
<keyword evidence="12" id="KW-0732">Signal</keyword>
<organism evidence="15 16">
    <name type="scientific">Mucilaginibacter xinganensis</name>
    <dbReference type="NCBI Taxonomy" id="1234841"/>
    <lineage>
        <taxon>Bacteria</taxon>
        <taxon>Pseudomonadati</taxon>
        <taxon>Bacteroidota</taxon>
        <taxon>Sphingobacteriia</taxon>
        <taxon>Sphingobacteriales</taxon>
        <taxon>Sphingobacteriaceae</taxon>
        <taxon>Mucilaginibacter</taxon>
    </lineage>
</organism>
<dbReference type="Gene3D" id="1.10.390.10">
    <property type="entry name" value="Neutral Protease Domain 2"/>
    <property type="match status" value="1"/>
</dbReference>
<dbReference type="GO" id="GO:0006508">
    <property type="term" value="P:proteolysis"/>
    <property type="evidence" value="ECO:0007669"/>
    <property type="project" value="UniProtKB-KW"/>
</dbReference>
<dbReference type="InterPro" id="IPR042097">
    <property type="entry name" value="Aminopeptidase_N-like_N_sf"/>
</dbReference>
<dbReference type="SUPFAM" id="SSF63737">
    <property type="entry name" value="Leukotriene A4 hydrolase N-terminal domain"/>
    <property type="match status" value="1"/>
</dbReference>
<keyword evidence="8" id="KW-0479">Metal-binding</keyword>
<evidence type="ECO:0000256" key="10">
    <source>
        <dbReference type="ARBA" id="ARBA00022833"/>
    </source>
</evidence>
<dbReference type="GO" id="GO:0005737">
    <property type="term" value="C:cytoplasm"/>
    <property type="evidence" value="ECO:0007669"/>
    <property type="project" value="TreeGrafter"/>
</dbReference>
<evidence type="ECO:0000256" key="6">
    <source>
        <dbReference type="ARBA" id="ARBA00022438"/>
    </source>
</evidence>
<dbReference type="EC" id="3.4.11.2" evidence="4"/>
<evidence type="ECO:0000313" key="16">
    <source>
        <dbReference type="Proteomes" id="UP000215002"/>
    </source>
</evidence>
<evidence type="ECO:0000313" key="15">
    <source>
        <dbReference type="EMBL" id="ASU32640.1"/>
    </source>
</evidence>
<dbReference type="RefSeq" id="WP_094569205.1">
    <property type="nucleotide sequence ID" value="NZ_CP022743.1"/>
</dbReference>
<dbReference type="Pfam" id="PF17900">
    <property type="entry name" value="Peptidase_M1_N"/>
    <property type="match status" value="1"/>
</dbReference>
<proteinExistence type="inferred from homology"/>
<comment type="catalytic activity">
    <reaction evidence="1">
        <text>Release of an N-terminal amino acid, Xaa-|-Yaa- from a peptide, amide or arylamide. Xaa is preferably Ala, but may be most amino acids including Pro (slow action). When a terminal hydrophobic residue is followed by a prolyl residue, the two may be released as an intact Xaa-Pro dipeptide.</text>
        <dbReference type="EC" id="3.4.11.2"/>
    </reaction>
</comment>
<dbReference type="GO" id="GO:0008270">
    <property type="term" value="F:zinc ion binding"/>
    <property type="evidence" value="ECO:0007669"/>
    <property type="project" value="InterPro"/>
</dbReference>
<feature type="domain" description="Aminopeptidase N-like N-terminal" evidence="14">
    <location>
        <begin position="30"/>
        <end position="201"/>
    </location>
</feature>
<feature type="chain" id="PRO_5012420326" description="Aminopeptidase N" evidence="12">
    <location>
        <begin position="21"/>
        <end position="527"/>
    </location>
</feature>
<keyword evidence="9" id="KW-0378">Hydrolase</keyword>
<evidence type="ECO:0000256" key="4">
    <source>
        <dbReference type="ARBA" id="ARBA00012564"/>
    </source>
</evidence>
<name>A0A223NS92_9SPHI</name>
<evidence type="ECO:0000256" key="7">
    <source>
        <dbReference type="ARBA" id="ARBA00022670"/>
    </source>
</evidence>
<keyword evidence="16" id="KW-1185">Reference proteome</keyword>
<dbReference type="Pfam" id="PF01433">
    <property type="entry name" value="Peptidase_M1"/>
    <property type="match status" value="1"/>
</dbReference>
<evidence type="ECO:0000256" key="9">
    <source>
        <dbReference type="ARBA" id="ARBA00022801"/>
    </source>
</evidence>
<dbReference type="EMBL" id="CP022743">
    <property type="protein sequence ID" value="ASU32640.1"/>
    <property type="molecule type" value="Genomic_DNA"/>
</dbReference>
<dbReference type="InterPro" id="IPR045357">
    <property type="entry name" value="Aminopeptidase_N-like_N"/>
</dbReference>
<dbReference type="OrthoDB" id="100605at2"/>
<dbReference type="PRINTS" id="PR00756">
    <property type="entry name" value="ALADIPTASE"/>
</dbReference>
<dbReference type="GO" id="GO:0016020">
    <property type="term" value="C:membrane"/>
    <property type="evidence" value="ECO:0007669"/>
    <property type="project" value="TreeGrafter"/>
</dbReference>
<keyword evidence="7" id="KW-0645">Protease</keyword>
<comment type="cofactor">
    <cofactor evidence="2">
        <name>Zn(2+)</name>
        <dbReference type="ChEBI" id="CHEBI:29105"/>
    </cofactor>
</comment>
<reference evidence="15 16" key="1">
    <citation type="submission" date="2017-08" db="EMBL/GenBank/DDBJ databases">
        <title>Complete genome sequence of Mucilaginibacter sp. strain BJC16-A31.</title>
        <authorList>
            <consortium name="Henan University of Science and Technology"/>
            <person name="You X."/>
        </authorList>
    </citation>
    <scope>NUCLEOTIDE SEQUENCE [LARGE SCALE GENOMIC DNA]</scope>
    <source>
        <strain evidence="15 16">BJC16-A31</strain>
    </source>
</reference>
<evidence type="ECO:0000256" key="1">
    <source>
        <dbReference type="ARBA" id="ARBA00000098"/>
    </source>
</evidence>
<dbReference type="KEGG" id="muc:MuYL_0740"/>
<evidence type="ECO:0000256" key="8">
    <source>
        <dbReference type="ARBA" id="ARBA00022723"/>
    </source>
</evidence>
<dbReference type="InterPro" id="IPR014782">
    <property type="entry name" value="Peptidase_M1_dom"/>
</dbReference>
<dbReference type="GO" id="GO:0016285">
    <property type="term" value="F:alanyl aminopeptidase activity"/>
    <property type="evidence" value="ECO:0007669"/>
    <property type="project" value="UniProtKB-EC"/>
</dbReference>
<dbReference type="InterPro" id="IPR001930">
    <property type="entry name" value="Peptidase_M1"/>
</dbReference>
<evidence type="ECO:0000256" key="11">
    <source>
        <dbReference type="ARBA" id="ARBA00023049"/>
    </source>
</evidence>
<keyword evidence="11" id="KW-0482">Metalloprotease</keyword>
<evidence type="ECO:0000259" key="14">
    <source>
        <dbReference type="Pfam" id="PF17900"/>
    </source>
</evidence>
<comment type="similarity">
    <text evidence="3">Belongs to the peptidase M1 family.</text>
</comment>
<evidence type="ECO:0000256" key="12">
    <source>
        <dbReference type="SAM" id="SignalP"/>
    </source>
</evidence>
<evidence type="ECO:0000256" key="2">
    <source>
        <dbReference type="ARBA" id="ARBA00001947"/>
    </source>
</evidence>
<sequence length="527" mass="59384">MYKAFSLVLFGLMTCLVAKAQTAAPVFDVQHYRFAIQLTDANDTLKGQAEVRIKFLKDVNSFQLSLARPNDKGKGMLVSAVTEDTKNVPFTQDDELLTINASAKTNSLHSYNIVYQGIPADGLIISTNKFGHRTFFGDNWPNRAHNWLPCADYPGDKAQVDFVVTAPDHYGVISNGLKVEETVLPNHLKLTHWKETAQLPTKVMVIGVADFAIDHPGDAGSIPVYTYVFPENKEQGFKSYAIAKNILPFYIKNVGPFAYKKLANVQSKTIFGGMENAGAIFYFENSTTSPGIEELMAHEIAHQWFGDAASEKNFGHVWLSEGFATYMTNLYLENKYGIDTLKKREAADREMVLSFEKRRLTPIVDTAVKDDYMQLLNANSYQKGGWVLHMLRRKLGDEAFWKGIRNYYAKYNGGNAYTSGLQKIMEQAGGQDLKQFFEQWVYKTGHPDLDITWKYNAAKGIIELKVTQKQERLFKLQLEVATGKHLHTINVNERINIARFKVASKPKELKPDPNVNLLATFTVSEGN</sequence>
<dbReference type="Gene3D" id="2.60.40.1730">
    <property type="entry name" value="tricorn interacting facor f3 domain"/>
    <property type="match status" value="1"/>
</dbReference>
<dbReference type="PANTHER" id="PTHR11533:SF174">
    <property type="entry name" value="PUROMYCIN-SENSITIVE AMINOPEPTIDASE-RELATED"/>
    <property type="match status" value="1"/>
</dbReference>
<feature type="signal peptide" evidence="12">
    <location>
        <begin position="1"/>
        <end position="20"/>
    </location>
</feature>
<dbReference type="InterPro" id="IPR027268">
    <property type="entry name" value="Peptidase_M4/M1_CTD_sf"/>
</dbReference>
<evidence type="ECO:0000259" key="13">
    <source>
        <dbReference type="Pfam" id="PF01433"/>
    </source>
</evidence>
<dbReference type="GO" id="GO:0005615">
    <property type="term" value="C:extracellular space"/>
    <property type="evidence" value="ECO:0007669"/>
    <property type="project" value="TreeGrafter"/>
</dbReference>
<dbReference type="CDD" id="cd09603">
    <property type="entry name" value="M1_APN_like"/>
    <property type="match status" value="1"/>
</dbReference>
<evidence type="ECO:0000256" key="5">
    <source>
        <dbReference type="ARBA" id="ARBA00015611"/>
    </source>
</evidence>
<dbReference type="InterPro" id="IPR050344">
    <property type="entry name" value="Peptidase_M1_aminopeptidases"/>
</dbReference>